<dbReference type="AlphaFoldDB" id="A0AA41QW49"/>
<dbReference type="SUPFAM" id="SSF52788">
    <property type="entry name" value="Phosphotyrosine protein phosphatases I"/>
    <property type="match status" value="1"/>
</dbReference>
<accession>A0AA41QW49</accession>
<keyword evidence="2" id="KW-0378">Hydrolase</keyword>
<dbReference type="Proteomes" id="UP001165341">
    <property type="component" value="Unassembled WGS sequence"/>
</dbReference>
<keyword evidence="8" id="KW-1185">Reference proteome</keyword>
<organism evidence="7 8">
    <name type="scientific">Cryobacterium zhongshanensis</name>
    <dbReference type="NCBI Taxonomy" id="2928153"/>
    <lineage>
        <taxon>Bacteria</taxon>
        <taxon>Bacillati</taxon>
        <taxon>Actinomycetota</taxon>
        <taxon>Actinomycetes</taxon>
        <taxon>Micrococcales</taxon>
        <taxon>Microbacteriaceae</taxon>
        <taxon>Cryobacterium</taxon>
    </lineage>
</organism>
<dbReference type="InterPro" id="IPR050438">
    <property type="entry name" value="LMW_PTPase"/>
</dbReference>
<protein>
    <submittedName>
        <fullName evidence="7">Low molecular weight phosphatase family protein</fullName>
    </submittedName>
</protein>
<feature type="region of interest" description="Disordered" evidence="5">
    <location>
        <begin position="142"/>
        <end position="163"/>
    </location>
</feature>
<dbReference type="PRINTS" id="PR00719">
    <property type="entry name" value="LMWPTPASE"/>
</dbReference>
<dbReference type="GO" id="GO:0004725">
    <property type="term" value="F:protein tyrosine phosphatase activity"/>
    <property type="evidence" value="ECO:0007669"/>
    <property type="project" value="InterPro"/>
</dbReference>
<feature type="domain" description="Phosphotyrosine protein phosphatase I" evidence="6">
    <location>
        <begin position="16"/>
        <end position="134"/>
    </location>
</feature>
<dbReference type="EMBL" id="JALGAR010000002">
    <property type="protein sequence ID" value="MCI4658227.1"/>
    <property type="molecule type" value="Genomic_DNA"/>
</dbReference>
<dbReference type="RefSeq" id="WP_243011985.1">
    <property type="nucleotide sequence ID" value="NZ_JALGAR010000002.1"/>
</dbReference>
<dbReference type="InterPro" id="IPR023485">
    <property type="entry name" value="Ptyr_pPase"/>
</dbReference>
<evidence type="ECO:0000313" key="7">
    <source>
        <dbReference type="EMBL" id="MCI4658227.1"/>
    </source>
</evidence>
<feature type="active site" description="Nucleophile" evidence="4">
    <location>
        <position position="22"/>
    </location>
</feature>
<dbReference type="Pfam" id="PF01451">
    <property type="entry name" value="LMWPc"/>
    <property type="match status" value="1"/>
</dbReference>
<dbReference type="PANTHER" id="PTHR11717">
    <property type="entry name" value="LOW MOLECULAR WEIGHT PROTEIN TYROSINE PHOSPHATASE"/>
    <property type="match status" value="1"/>
</dbReference>
<dbReference type="InterPro" id="IPR036196">
    <property type="entry name" value="Ptyr_pPase_sf"/>
</dbReference>
<dbReference type="PANTHER" id="PTHR11717:SF31">
    <property type="entry name" value="LOW MOLECULAR WEIGHT PROTEIN-TYROSINE-PHOSPHATASE ETP-RELATED"/>
    <property type="match status" value="1"/>
</dbReference>
<evidence type="ECO:0000256" key="4">
    <source>
        <dbReference type="PIRSR" id="PIRSR617867-1"/>
    </source>
</evidence>
<proteinExistence type="inferred from homology"/>
<dbReference type="InterPro" id="IPR017867">
    <property type="entry name" value="Tyr_phospatase_low_mol_wt"/>
</dbReference>
<feature type="compositionally biased region" description="Basic and acidic residues" evidence="5">
    <location>
        <begin position="142"/>
        <end position="154"/>
    </location>
</feature>
<dbReference type="SMART" id="SM00226">
    <property type="entry name" value="LMWPc"/>
    <property type="match status" value="1"/>
</dbReference>
<gene>
    <name evidence="7" type="ORF">MQH31_10455</name>
</gene>
<name>A0AA41QW49_9MICO</name>
<sequence>MTIDPDPTARAVEPPFSILVVCTGNICRSPLAEQLLTTRLTNAGLPVRVTSAGTYAMAGKGMPDEAAALSVRFGGDPTAHVSRQLTARLVADADLVVTADREHRGEVVSLFPRAARYAFTLNQLARLVDGLRDAEFAAAEHAAAERPGADRESVAHVGHPATGGPATAADALRAYIAEIAASRGLTPPPADPADDDIEDPYRRSLATYDRVGVAIDASVTTIAMALTAALTRVA</sequence>
<feature type="active site" evidence="4">
    <location>
        <position position="28"/>
    </location>
</feature>
<evidence type="ECO:0000256" key="3">
    <source>
        <dbReference type="ARBA" id="ARBA00022912"/>
    </source>
</evidence>
<keyword evidence="3" id="KW-0904">Protein phosphatase</keyword>
<dbReference type="Gene3D" id="3.40.50.2300">
    <property type="match status" value="1"/>
</dbReference>
<evidence type="ECO:0000256" key="2">
    <source>
        <dbReference type="ARBA" id="ARBA00022801"/>
    </source>
</evidence>
<reference evidence="7" key="1">
    <citation type="submission" date="2022-03" db="EMBL/GenBank/DDBJ databases">
        <title>Cryobacterium sp. nov. strain ZS14-85, isolated from Antarctic soil.</title>
        <authorList>
            <person name="Li J."/>
            <person name="Niu G."/>
        </authorList>
    </citation>
    <scope>NUCLEOTIDE SEQUENCE</scope>
    <source>
        <strain evidence="7">ZS14-85</strain>
    </source>
</reference>
<comment type="caution">
    <text evidence="7">The sequence shown here is derived from an EMBL/GenBank/DDBJ whole genome shotgun (WGS) entry which is preliminary data.</text>
</comment>
<evidence type="ECO:0000256" key="5">
    <source>
        <dbReference type="SAM" id="MobiDB-lite"/>
    </source>
</evidence>
<evidence type="ECO:0000259" key="6">
    <source>
        <dbReference type="SMART" id="SM00226"/>
    </source>
</evidence>
<evidence type="ECO:0000256" key="1">
    <source>
        <dbReference type="ARBA" id="ARBA00011063"/>
    </source>
</evidence>
<comment type="similarity">
    <text evidence="1">Belongs to the low molecular weight phosphotyrosine protein phosphatase family.</text>
</comment>
<evidence type="ECO:0000313" key="8">
    <source>
        <dbReference type="Proteomes" id="UP001165341"/>
    </source>
</evidence>